<evidence type="ECO:0000256" key="12">
    <source>
        <dbReference type="ARBA" id="ARBA00023139"/>
    </source>
</evidence>
<feature type="domain" description="SLBB" evidence="16">
    <location>
        <begin position="196"/>
        <end position="269"/>
    </location>
</feature>
<keyword evidence="11" id="KW-0472">Membrane</keyword>
<keyword evidence="10" id="KW-0626">Porin</keyword>
<feature type="domain" description="Polysaccharide export protein N-terminal" evidence="15">
    <location>
        <begin position="86"/>
        <end position="189"/>
    </location>
</feature>
<keyword evidence="12" id="KW-0564">Palmitate</keyword>
<evidence type="ECO:0000256" key="14">
    <source>
        <dbReference type="ARBA" id="ARBA00023288"/>
    </source>
</evidence>
<dbReference type="Pfam" id="PF02563">
    <property type="entry name" value="Poly_export"/>
    <property type="match status" value="1"/>
</dbReference>
<evidence type="ECO:0000256" key="5">
    <source>
        <dbReference type="ARBA" id="ARBA00022597"/>
    </source>
</evidence>
<organism evidence="17 18">
    <name type="scientific">Sphingobium fuliginis (strain ATCC 27551)</name>
    <dbReference type="NCBI Taxonomy" id="336203"/>
    <lineage>
        <taxon>Bacteria</taxon>
        <taxon>Pseudomonadati</taxon>
        <taxon>Pseudomonadota</taxon>
        <taxon>Alphaproteobacteria</taxon>
        <taxon>Sphingomonadales</taxon>
        <taxon>Sphingomonadaceae</taxon>
        <taxon>Sphingobium</taxon>
    </lineage>
</organism>
<keyword evidence="5" id="KW-0762">Sugar transport</keyword>
<name>A0ABQ1EMF1_SPHSA</name>
<evidence type="ECO:0000256" key="9">
    <source>
        <dbReference type="ARBA" id="ARBA00023065"/>
    </source>
</evidence>
<evidence type="ECO:0000256" key="2">
    <source>
        <dbReference type="ARBA" id="ARBA00009450"/>
    </source>
</evidence>
<dbReference type="Gene3D" id="3.30.1950.10">
    <property type="entry name" value="wza like domain"/>
    <property type="match status" value="1"/>
</dbReference>
<dbReference type="EMBL" id="BMDU01000001">
    <property type="protein sequence ID" value="GFZ77768.1"/>
    <property type="molecule type" value="Genomic_DNA"/>
</dbReference>
<evidence type="ECO:0000313" key="18">
    <source>
        <dbReference type="Proteomes" id="UP000628109"/>
    </source>
</evidence>
<keyword evidence="13" id="KW-0998">Cell outer membrane</keyword>
<evidence type="ECO:0000256" key="13">
    <source>
        <dbReference type="ARBA" id="ARBA00023237"/>
    </source>
</evidence>
<keyword evidence="7" id="KW-0732">Signal</keyword>
<evidence type="ECO:0000256" key="3">
    <source>
        <dbReference type="ARBA" id="ARBA00022448"/>
    </source>
</evidence>
<evidence type="ECO:0000256" key="6">
    <source>
        <dbReference type="ARBA" id="ARBA00022692"/>
    </source>
</evidence>
<dbReference type="Proteomes" id="UP000628109">
    <property type="component" value="Unassembled WGS sequence"/>
</dbReference>
<dbReference type="PROSITE" id="PS51257">
    <property type="entry name" value="PROKAR_LIPOPROTEIN"/>
    <property type="match status" value="1"/>
</dbReference>
<keyword evidence="9" id="KW-0406">Ion transport</keyword>
<reference evidence="18" key="1">
    <citation type="journal article" date="2019" name="Int. J. Syst. Evol. Microbiol.">
        <title>The Global Catalogue of Microorganisms (GCM) 10K type strain sequencing project: providing services to taxonomists for standard genome sequencing and annotation.</title>
        <authorList>
            <consortium name="The Broad Institute Genomics Platform"/>
            <consortium name="The Broad Institute Genome Sequencing Center for Infectious Disease"/>
            <person name="Wu L."/>
            <person name="Ma J."/>
        </authorList>
    </citation>
    <scope>NUCLEOTIDE SEQUENCE [LARGE SCALE GENOMIC DNA]</scope>
    <source>
        <strain evidence="18">CCM 7327</strain>
    </source>
</reference>
<comment type="similarity">
    <text evidence="2">Belongs to the BexD/CtrA/VexA family.</text>
</comment>
<keyword evidence="8" id="KW-0625">Polysaccharide transport</keyword>
<evidence type="ECO:0000256" key="10">
    <source>
        <dbReference type="ARBA" id="ARBA00023114"/>
    </source>
</evidence>
<accession>A0ABQ1EMF1</accession>
<dbReference type="InterPro" id="IPR003715">
    <property type="entry name" value="Poly_export_N"/>
</dbReference>
<evidence type="ECO:0000256" key="4">
    <source>
        <dbReference type="ARBA" id="ARBA00022452"/>
    </source>
</evidence>
<evidence type="ECO:0000256" key="11">
    <source>
        <dbReference type="ARBA" id="ARBA00023136"/>
    </source>
</evidence>
<feature type="domain" description="SLBB" evidence="16">
    <location>
        <begin position="281"/>
        <end position="376"/>
    </location>
</feature>
<evidence type="ECO:0000256" key="8">
    <source>
        <dbReference type="ARBA" id="ARBA00023047"/>
    </source>
</evidence>
<keyword evidence="4" id="KW-1134">Transmembrane beta strand</keyword>
<proteinExistence type="inferred from homology"/>
<keyword evidence="3" id="KW-0813">Transport</keyword>
<gene>
    <name evidence="17" type="ORF">GCM10019071_02770</name>
</gene>
<sequence length="406" mass="42917">MIRPGSSPLLSTVKNLLRLGMLTSAALTSGCTAISGAGPSSKAITRADGQPIDSAGIKIMDLTDGLTRQIAANQHTALFSEVFAEPSDGDILVGKGDQIEITIWEAPPATLFGAGSSDITTASNARTVDPSRIARQTGLPGQTVGADGQINVPFVGSVQAAGRNTQQIAADIVARLRGKAHEPQVMVKIADNAATNVTVVGEVVHNLRLPLTAKRERLLDAIAAAGGARQPVGKTTIQVTRDNIVETLPLATIITDPRQNIMLRSNDVVTALFQPYSFTALGAIGRNSEIDFEGTGLTLAQALGRIGGLDDTRANAQGVFIFRLEDKAALGLADDHNVRTTPDDKVPVIFRVKLRDPEAFFLAQSFLIKNKDVIYVSNAPLADIQKFVNIIGSLVYPAISVQNSTR</sequence>
<comment type="subcellular location">
    <subcellularLocation>
        <location evidence="1">Cell outer membrane</location>
        <topology evidence="1">Multi-pass membrane protein</topology>
    </subcellularLocation>
</comment>
<evidence type="ECO:0000256" key="7">
    <source>
        <dbReference type="ARBA" id="ARBA00022729"/>
    </source>
</evidence>
<dbReference type="InterPro" id="IPR049712">
    <property type="entry name" value="Poly_export"/>
</dbReference>
<dbReference type="InterPro" id="IPR054765">
    <property type="entry name" value="SLBB_dom"/>
</dbReference>
<evidence type="ECO:0000256" key="1">
    <source>
        <dbReference type="ARBA" id="ARBA00004571"/>
    </source>
</evidence>
<comment type="caution">
    <text evidence="17">The sequence shown here is derived from an EMBL/GenBank/DDBJ whole genome shotgun (WGS) entry which is preliminary data.</text>
</comment>
<keyword evidence="6" id="KW-0812">Transmembrane</keyword>
<protein>
    <submittedName>
        <fullName evidence="17">Capsular polysaccharide biosynthesis protein</fullName>
    </submittedName>
</protein>
<dbReference type="PANTHER" id="PTHR33619:SF3">
    <property type="entry name" value="POLYSACCHARIDE EXPORT PROTEIN GFCE-RELATED"/>
    <property type="match status" value="1"/>
</dbReference>
<keyword evidence="14" id="KW-0449">Lipoprotein</keyword>
<dbReference type="PANTHER" id="PTHR33619">
    <property type="entry name" value="POLYSACCHARIDE EXPORT PROTEIN GFCE-RELATED"/>
    <property type="match status" value="1"/>
</dbReference>
<dbReference type="Pfam" id="PF22461">
    <property type="entry name" value="SLBB_2"/>
    <property type="match status" value="2"/>
</dbReference>
<dbReference type="Gene3D" id="3.10.560.10">
    <property type="entry name" value="Outer membrane lipoprotein wza domain like"/>
    <property type="match status" value="2"/>
</dbReference>
<keyword evidence="18" id="KW-1185">Reference proteome</keyword>
<evidence type="ECO:0000259" key="15">
    <source>
        <dbReference type="Pfam" id="PF02563"/>
    </source>
</evidence>
<evidence type="ECO:0000259" key="16">
    <source>
        <dbReference type="Pfam" id="PF22461"/>
    </source>
</evidence>
<evidence type="ECO:0000313" key="17">
    <source>
        <dbReference type="EMBL" id="GFZ77768.1"/>
    </source>
</evidence>
<dbReference type="RefSeq" id="WP_229742349.1">
    <property type="nucleotide sequence ID" value="NZ_BMDU01000001.1"/>
</dbReference>